<dbReference type="InterPro" id="IPR017907">
    <property type="entry name" value="Znf_RING_CS"/>
</dbReference>
<keyword evidence="9" id="KW-1185">Reference proteome</keyword>
<dbReference type="FunFam" id="3.30.40.10:FF:000045">
    <property type="entry name" value="RING finger protein 113A"/>
    <property type="match status" value="1"/>
</dbReference>
<dbReference type="SUPFAM" id="SSF57850">
    <property type="entry name" value="RING/U-box"/>
    <property type="match status" value="1"/>
</dbReference>
<dbReference type="PANTHER" id="PTHR12930">
    <property type="entry name" value="ZINC FINGER PROTEIN 183"/>
    <property type="match status" value="1"/>
</dbReference>
<evidence type="ECO:0000259" key="6">
    <source>
        <dbReference type="PROSITE" id="PS50089"/>
    </source>
</evidence>
<dbReference type="InterPro" id="IPR000571">
    <property type="entry name" value="Znf_CCCH"/>
</dbReference>
<name>A0A016SQN2_9BILA</name>
<accession>A0A016SQN2</accession>
<comment type="caution">
    <text evidence="8">The sequence shown here is derived from an EMBL/GenBank/DDBJ whole genome shotgun (WGS) entry which is preliminary data.</text>
</comment>
<dbReference type="Gene3D" id="3.30.40.10">
    <property type="entry name" value="Zinc/RING finger domain, C3HC4 (zinc finger)"/>
    <property type="match status" value="1"/>
</dbReference>
<dbReference type="PROSITE" id="PS50089">
    <property type="entry name" value="ZF_RING_2"/>
    <property type="match status" value="1"/>
</dbReference>
<keyword evidence="3 4" id="KW-0862">Zinc</keyword>
<organism evidence="8 9">
    <name type="scientific">Ancylostoma ceylanicum</name>
    <dbReference type="NCBI Taxonomy" id="53326"/>
    <lineage>
        <taxon>Eukaryota</taxon>
        <taxon>Metazoa</taxon>
        <taxon>Ecdysozoa</taxon>
        <taxon>Nematoda</taxon>
        <taxon>Chromadorea</taxon>
        <taxon>Rhabditida</taxon>
        <taxon>Rhabditina</taxon>
        <taxon>Rhabditomorpha</taxon>
        <taxon>Strongyloidea</taxon>
        <taxon>Ancylostomatidae</taxon>
        <taxon>Ancylostomatinae</taxon>
        <taxon>Ancylostoma</taxon>
    </lineage>
</organism>
<evidence type="ECO:0000256" key="1">
    <source>
        <dbReference type="ARBA" id="ARBA00022723"/>
    </source>
</evidence>
<keyword evidence="1 4" id="KW-0479">Metal-binding</keyword>
<sequence length="484" mass="54286">MNAATSTDQKTDPVLPLYETLPDHKTQATNQCSPWSAIFHALKIFVFSWCARPGVKCWFIFYFLVKQPSVTAAKMFRKPAKKRTQVQVRQRTEDDLSGEDETDVVKDFKRRKRANPFQQSTLKASKGDDAKASSSSDSDDATNTIVAEHSFAASGSAAPLGPRDQGATATHDIDTDIGIDAQAQFERVQQQLKEGLVKDGKVLYKGQAMYGAKEAKDTAKGNASSGLNRIGPIRAPQFVRQTVRWDYAPDICKDYKETGFCTFGDSCKFLHDRSDYKHGWEIERDYASGRLNQVDDTNYEINDDDDEFPEECYICGKPFTSPVVTRCKHYFCEACALSAFRKSKRCQICNENTGGVFNIAKDLIAKLNGTAKSRKEQHSDSDHHDSDHEDACCSKDVKEEVTSVKEEEHTDEIKEEVDSHDEQEESGEEAEDEEHNEVQESIEIKMEEIEEDDEGNEDEVIDDEEVEHSDSGSEEGNADGKAVD</sequence>
<evidence type="ECO:0000256" key="5">
    <source>
        <dbReference type="SAM" id="MobiDB-lite"/>
    </source>
</evidence>
<feature type="compositionally biased region" description="Acidic residues" evidence="5">
    <location>
        <begin position="448"/>
        <end position="477"/>
    </location>
</feature>
<feature type="region of interest" description="Disordered" evidence="5">
    <location>
        <begin position="371"/>
        <end position="484"/>
    </location>
</feature>
<dbReference type="InterPro" id="IPR036855">
    <property type="entry name" value="Znf_CCCH_sf"/>
</dbReference>
<feature type="domain" description="RING-type" evidence="6">
    <location>
        <begin position="312"/>
        <end position="350"/>
    </location>
</feature>
<dbReference type="GO" id="GO:0034247">
    <property type="term" value="P:snoRNA splicing"/>
    <property type="evidence" value="ECO:0007669"/>
    <property type="project" value="TreeGrafter"/>
</dbReference>
<feature type="compositionally biased region" description="Basic and acidic residues" evidence="5">
    <location>
        <begin position="373"/>
        <end position="412"/>
    </location>
</feature>
<dbReference type="PROSITE" id="PS50103">
    <property type="entry name" value="ZF_C3H1"/>
    <property type="match status" value="1"/>
</dbReference>
<dbReference type="PANTHER" id="PTHR12930:SF0">
    <property type="entry name" value="RING FINGER PROTEIN 113B"/>
    <property type="match status" value="1"/>
</dbReference>
<dbReference type="SMART" id="SM00356">
    <property type="entry name" value="ZnF_C3H1"/>
    <property type="match status" value="1"/>
</dbReference>
<evidence type="ECO:0000256" key="2">
    <source>
        <dbReference type="ARBA" id="ARBA00022771"/>
    </source>
</evidence>
<feature type="domain" description="C3H1-type" evidence="7">
    <location>
        <begin position="246"/>
        <end position="274"/>
    </location>
</feature>
<dbReference type="PROSITE" id="PS00518">
    <property type="entry name" value="ZF_RING_1"/>
    <property type="match status" value="1"/>
</dbReference>
<feature type="zinc finger region" description="C3H1-type" evidence="4">
    <location>
        <begin position="246"/>
        <end position="274"/>
    </location>
</feature>
<dbReference type="InterPro" id="IPR013083">
    <property type="entry name" value="Znf_RING/FYVE/PHD"/>
</dbReference>
<evidence type="ECO:0000259" key="7">
    <source>
        <dbReference type="PROSITE" id="PS50103"/>
    </source>
</evidence>
<feature type="compositionally biased region" description="Acidic residues" evidence="5">
    <location>
        <begin position="413"/>
        <end position="435"/>
    </location>
</feature>
<dbReference type="Pfam" id="PF00642">
    <property type="entry name" value="zf-CCCH"/>
    <property type="match status" value="1"/>
</dbReference>
<dbReference type="GO" id="GO:0005684">
    <property type="term" value="C:U2-type spliceosomal complex"/>
    <property type="evidence" value="ECO:0007669"/>
    <property type="project" value="TreeGrafter"/>
</dbReference>
<dbReference type="STRING" id="53326.A0A016SQN2"/>
<reference evidence="9" key="1">
    <citation type="journal article" date="2015" name="Nat. Genet.">
        <title>The genome and transcriptome of the zoonotic hookworm Ancylostoma ceylanicum identify infection-specific gene families.</title>
        <authorList>
            <person name="Schwarz E.M."/>
            <person name="Hu Y."/>
            <person name="Antoshechkin I."/>
            <person name="Miller M.M."/>
            <person name="Sternberg P.W."/>
            <person name="Aroian R.V."/>
        </authorList>
    </citation>
    <scope>NUCLEOTIDE SEQUENCE</scope>
    <source>
        <strain evidence="9">HY135</strain>
    </source>
</reference>
<feature type="compositionally biased region" description="Basic and acidic residues" evidence="5">
    <location>
        <begin position="436"/>
        <end position="447"/>
    </location>
</feature>
<dbReference type="Gene3D" id="4.10.1000.10">
    <property type="entry name" value="Zinc finger, CCCH-type"/>
    <property type="match status" value="1"/>
</dbReference>
<dbReference type="OrthoDB" id="25761at2759"/>
<dbReference type="CDD" id="cd16539">
    <property type="entry name" value="RING-HC_RNF113A_B"/>
    <property type="match status" value="1"/>
</dbReference>
<dbReference type="EMBL" id="JARK01001527">
    <property type="protein sequence ID" value="EYB92672.1"/>
    <property type="molecule type" value="Genomic_DNA"/>
</dbReference>
<feature type="region of interest" description="Disordered" evidence="5">
    <location>
        <begin position="116"/>
        <end position="141"/>
    </location>
</feature>
<dbReference type="SUPFAM" id="SSF90229">
    <property type="entry name" value="CCCH zinc finger"/>
    <property type="match status" value="1"/>
</dbReference>
<dbReference type="Proteomes" id="UP000024635">
    <property type="component" value="Unassembled WGS sequence"/>
</dbReference>
<dbReference type="AlphaFoldDB" id="A0A016SQN2"/>
<evidence type="ECO:0000313" key="9">
    <source>
        <dbReference type="Proteomes" id="UP000024635"/>
    </source>
</evidence>
<evidence type="ECO:0000256" key="3">
    <source>
        <dbReference type="ARBA" id="ARBA00022833"/>
    </source>
</evidence>
<dbReference type="InterPro" id="IPR039971">
    <property type="entry name" value="CWC24-like"/>
</dbReference>
<dbReference type="InterPro" id="IPR001841">
    <property type="entry name" value="Znf_RING"/>
</dbReference>
<evidence type="ECO:0000256" key="4">
    <source>
        <dbReference type="PROSITE-ProRule" id="PRU00723"/>
    </source>
</evidence>
<dbReference type="SMART" id="SM00184">
    <property type="entry name" value="RING"/>
    <property type="match status" value="1"/>
</dbReference>
<dbReference type="GO" id="GO:0008270">
    <property type="term" value="F:zinc ion binding"/>
    <property type="evidence" value="ECO:0007669"/>
    <property type="project" value="UniProtKB-KW"/>
</dbReference>
<evidence type="ECO:0000313" key="8">
    <source>
        <dbReference type="EMBL" id="EYB92672.1"/>
    </source>
</evidence>
<protein>
    <submittedName>
        <fullName evidence="8">Uncharacterized protein</fullName>
    </submittedName>
</protein>
<gene>
    <name evidence="8" type="primary">Acey_s0191.g1309</name>
    <name evidence="8" type="synonym">Acey-rnf-113</name>
    <name evidence="8" type="ORF">Y032_0191g1309</name>
</gene>
<dbReference type="Pfam" id="PF13920">
    <property type="entry name" value="zf-C3HC4_3"/>
    <property type="match status" value="1"/>
</dbReference>
<feature type="region of interest" description="Disordered" evidence="5">
    <location>
        <begin position="79"/>
        <end position="101"/>
    </location>
</feature>
<keyword evidence="2 4" id="KW-0863">Zinc-finger</keyword>
<proteinExistence type="predicted"/>